<sequence length="90" mass="9572">MSFTRINANIAALQSFNALIGVNRQVAQSLLRLSSGKRINQVGDDPAGFSLARSIEARRRSLTQAANNVGTAKNVLSIAEGSYLAIAEIL</sequence>
<reference evidence="2" key="1">
    <citation type="journal article" date="2014" name="Front. Microbiol.">
        <title>High frequency of phylogenetically diverse reductive dehalogenase-homologous genes in deep subseafloor sedimentary metagenomes.</title>
        <authorList>
            <person name="Kawai M."/>
            <person name="Futagami T."/>
            <person name="Toyoda A."/>
            <person name="Takaki Y."/>
            <person name="Nishi S."/>
            <person name="Hori S."/>
            <person name="Arai W."/>
            <person name="Tsubouchi T."/>
            <person name="Morono Y."/>
            <person name="Uchiyama I."/>
            <person name="Ito T."/>
            <person name="Fujiyama A."/>
            <person name="Inagaki F."/>
            <person name="Takami H."/>
        </authorList>
    </citation>
    <scope>NUCLEOTIDE SEQUENCE</scope>
    <source>
        <strain evidence="2">Expedition CK06-06</strain>
    </source>
</reference>
<dbReference type="Gene3D" id="1.20.1330.10">
    <property type="entry name" value="f41 fragment of flagellin, N-terminal domain"/>
    <property type="match status" value="1"/>
</dbReference>
<gene>
    <name evidence="2" type="ORF">S01H1_28273</name>
</gene>
<evidence type="ECO:0000313" key="2">
    <source>
        <dbReference type="EMBL" id="GAF96055.1"/>
    </source>
</evidence>
<dbReference type="Pfam" id="PF00669">
    <property type="entry name" value="Flagellin_N"/>
    <property type="match status" value="1"/>
</dbReference>
<dbReference type="InterPro" id="IPR001029">
    <property type="entry name" value="Flagellin_N"/>
</dbReference>
<organism evidence="2">
    <name type="scientific">marine sediment metagenome</name>
    <dbReference type="NCBI Taxonomy" id="412755"/>
    <lineage>
        <taxon>unclassified sequences</taxon>
        <taxon>metagenomes</taxon>
        <taxon>ecological metagenomes</taxon>
    </lineage>
</organism>
<dbReference type="AlphaFoldDB" id="X0V5Z4"/>
<comment type="caution">
    <text evidence="2">The sequence shown here is derived from an EMBL/GenBank/DDBJ whole genome shotgun (WGS) entry which is preliminary data.</text>
</comment>
<dbReference type="PANTHER" id="PTHR42792:SF2">
    <property type="entry name" value="FLAGELLIN"/>
    <property type="match status" value="1"/>
</dbReference>
<name>X0V5Z4_9ZZZZ</name>
<dbReference type="SUPFAM" id="SSF64518">
    <property type="entry name" value="Phase 1 flagellin"/>
    <property type="match status" value="1"/>
</dbReference>
<dbReference type="InterPro" id="IPR001492">
    <property type="entry name" value="Flagellin"/>
</dbReference>
<protein>
    <recommendedName>
        <fullName evidence="1">Flagellin N-terminal domain-containing protein</fullName>
    </recommendedName>
</protein>
<dbReference type="EMBL" id="BARS01017269">
    <property type="protein sequence ID" value="GAF96055.1"/>
    <property type="molecule type" value="Genomic_DNA"/>
</dbReference>
<accession>X0V5Z4</accession>
<feature type="non-terminal residue" evidence="2">
    <location>
        <position position="90"/>
    </location>
</feature>
<dbReference type="GO" id="GO:0009288">
    <property type="term" value="C:bacterial-type flagellum"/>
    <property type="evidence" value="ECO:0007669"/>
    <property type="project" value="InterPro"/>
</dbReference>
<dbReference type="GO" id="GO:0005198">
    <property type="term" value="F:structural molecule activity"/>
    <property type="evidence" value="ECO:0007669"/>
    <property type="project" value="InterPro"/>
</dbReference>
<evidence type="ECO:0000259" key="1">
    <source>
        <dbReference type="Pfam" id="PF00669"/>
    </source>
</evidence>
<feature type="domain" description="Flagellin N-terminal" evidence="1">
    <location>
        <begin position="6"/>
        <end position="90"/>
    </location>
</feature>
<proteinExistence type="predicted"/>
<dbReference type="PANTHER" id="PTHR42792">
    <property type="entry name" value="FLAGELLIN"/>
    <property type="match status" value="1"/>
</dbReference>